<dbReference type="InterPro" id="IPR050272">
    <property type="entry name" value="Isochorismatase-like_hydrls"/>
</dbReference>
<evidence type="ECO:0000313" key="4">
    <source>
        <dbReference type="Proteomes" id="UP000188879"/>
    </source>
</evidence>
<keyword evidence="4" id="KW-1185">Reference proteome</keyword>
<dbReference type="Proteomes" id="UP000188879">
    <property type="component" value="Unassembled WGS sequence"/>
</dbReference>
<feature type="domain" description="Isochorismatase-like" evidence="2">
    <location>
        <begin position="17"/>
        <end position="193"/>
    </location>
</feature>
<dbReference type="PANTHER" id="PTHR43540:SF6">
    <property type="entry name" value="ISOCHORISMATASE-LIKE DOMAIN-CONTAINING PROTEIN"/>
    <property type="match status" value="1"/>
</dbReference>
<evidence type="ECO:0000256" key="1">
    <source>
        <dbReference type="ARBA" id="ARBA00022801"/>
    </source>
</evidence>
<dbReference type="InterPro" id="IPR000868">
    <property type="entry name" value="Isochorismatase-like_dom"/>
</dbReference>
<dbReference type="Gene3D" id="3.40.50.850">
    <property type="entry name" value="Isochorismatase-like"/>
    <property type="match status" value="1"/>
</dbReference>
<dbReference type="PANTHER" id="PTHR43540">
    <property type="entry name" value="PEROXYUREIDOACRYLATE/UREIDOACRYLATE AMIDOHYDROLASE-RELATED"/>
    <property type="match status" value="1"/>
</dbReference>
<dbReference type="RefSeq" id="WP_076959328.1">
    <property type="nucleotide sequence ID" value="NZ_MLCO01000234.1"/>
</dbReference>
<comment type="caution">
    <text evidence="3">The sequence shown here is derived from an EMBL/GenBank/DDBJ whole genome shotgun (WGS) entry which is preliminary data.</text>
</comment>
<dbReference type="GO" id="GO:0016787">
    <property type="term" value="F:hydrolase activity"/>
    <property type="evidence" value="ECO:0007669"/>
    <property type="project" value="UniProtKB-KW"/>
</dbReference>
<dbReference type="OrthoDB" id="9811489at2"/>
<sequence length="203" mass="22235">MADKEALRHGPLGASCAHLCVDMQKLFDTGSPWETPWLKRVLPVVEQLAAAHPEASIFTRFLPVARPGEGQGTWRRYYERWSEMTLEALPPEAVELVAPLQRFVPPGVVVDKKVYSPWEGTGLDALLRARGIDSLVISGAETDVCVLAAVLGAVDRGYRVVVPVDAICSSSDASHDALLELYTRRFGQQVETAPAETILAAWR</sequence>
<dbReference type="Pfam" id="PF00857">
    <property type="entry name" value="Isochorismatase"/>
    <property type="match status" value="1"/>
</dbReference>
<name>A0A1V2GXV6_9PROT</name>
<dbReference type="CDD" id="cd00431">
    <property type="entry name" value="cysteine_hydrolases"/>
    <property type="match status" value="1"/>
</dbReference>
<proteinExistence type="predicted"/>
<gene>
    <name evidence="3" type="ORF">BKE38_21345</name>
</gene>
<dbReference type="SUPFAM" id="SSF52499">
    <property type="entry name" value="Isochorismatase-like hydrolases"/>
    <property type="match status" value="1"/>
</dbReference>
<evidence type="ECO:0000313" key="3">
    <source>
        <dbReference type="EMBL" id="ONG48989.1"/>
    </source>
</evidence>
<dbReference type="EMBL" id="MLCO01000234">
    <property type="protein sequence ID" value="ONG48989.1"/>
    <property type="molecule type" value="Genomic_DNA"/>
</dbReference>
<evidence type="ECO:0000259" key="2">
    <source>
        <dbReference type="Pfam" id="PF00857"/>
    </source>
</evidence>
<keyword evidence="1 3" id="KW-0378">Hydrolase</keyword>
<organism evidence="3 4">
    <name type="scientific">Teichococcus deserti</name>
    <dbReference type="NCBI Taxonomy" id="1817963"/>
    <lineage>
        <taxon>Bacteria</taxon>
        <taxon>Pseudomonadati</taxon>
        <taxon>Pseudomonadota</taxon>
        <taxon>Alphaproteobacteria</taxon>
        <taxon>Acetobacterales</taxon>
        <taxon>Roseomonadaceae</taxon>
        <taxon>Roseomonas</taxon>
    </lineage>
</organism>
<dbReference type="AlphaFoldDB" id="A0A1V2GXV6"/>
<dbReference type="InterPro" id="IPR036380">
    <property type="entry name" value="Isochorismatase-like_sf"/>
</dbReference>
<protein>
    <submittedName>
        <fullName evidence="3">Cysteine hydrolase</fullName>
    </submittedName>
</protein>
<reference evidence="3 4" key="1">
    <citation type="submission" date="2016-10" db="EMBL/GenBank/DDBJ databases">
        <title>Draft Genome sequence of Roseomonas sp. strain M3.</title>
        <authorList>
            <person name="Subhash Y."/>
            <person name="Lee S."/>
        </authorList>
    </citation>
    <scope>NUCLEOTIDE SEQUENCE [LARGE SCALE GENOMIC DNA]</scope>
    <source>
        <strain evidence="3 4">M3</strain>
    </source>
</reference>
<accession>A0A1V2GXV6</accession>